<evidence type="ECO:0000256" key="2">
    <source>
        <dbReference type="SAM" id="Coils"/>
    </source>
</evidence>
<dbReference type="SMART" id="SM00028">
    <property type="entry name" value="TPR"/>
    <property type="match status" value="3"/>
</dbReference>
<keyword evidence="1" id="KW-0802">TPR repeat</keyword>
<proteinExistence type="predicted"/>
<dbReference type="OrthoDB" id="629492at2759"/>
<dbReference type="OMA" id="MRDLWMR"/>
<keyword evidence="5" id="KW-1185">Reference proteome</keyword>
<dbReference type="InterPro" id="IPR019734">
    <property type="entry name" value="TPR_rpt"/>
</dbReference>
<evidence type="ECO:0000256" key="1">
    <source>
        <dbReference type="PROSITE-ProRule" id="PRU00339"/>
    </source>
</evidence>
<feature type="domain" description="F-box" evidence="3">
    <location>
        <begin position="128"/>
        <end position="175"/>
    </location>
</feature>
<dbReference type="InterPro" id="IPR032675">
    <property type="entry name" value="LRR_dom_sf"/>
</dbReference>
<dbReference type="STRING" id="675120.M2Y1T1"/>
<dbReference type="PANTHER" id="PTHR38926">
    <property type="entry name" value="F-BOX DOMAIN CONTAINING PROTEIN, EXPRESSED"/>
    <property type="match status" value="1"/>
</dbReference>
<sequence>MSADSLRREGRLAYDNEDYAKALELFRRAVKRGDASAQLLDHLAATHDKLKDLEAALQAAKKTIQTWSEDPIGYLRAGRLLIKMERKSTALDIYNHALKKIKHVGMGYEKLKTAQAAVLKEIAPPKSVDPLTMLPREMALIVLEHLSFRQRTAISRVSKGWRNFIRSEPNLWAHLDFTGARAKVTNRFVSTAINIARDKLVAATLNQLLHFDKVLHALAGRPALQSLTLLGTGLQGQNLVSSLAKAKSLRELRISRGTEVSQSILQFITRDHCDKLEVLQCVGIKQISFGSIWNFKLPVITTLDITAECTIDPAKLCDRLSESSPNLRSLTLYETTTRSGSAGVLDLRRSHNLEHVRMRLMLSAPHQLCFPPTIKSIDLGSSCGGYVGRNFFGTMGHSDNDPGLEWSKLPDLEEVRLDFPGAEFTCIVRPFGDSLDGSQDVSGISKLKSLSMAGPNIATNTIIKRQERLSDLEHWAITGCQDLNDLSVDTMLRNYKKLRSLDFSGSSITGVAIKEIVKAGHVKELTAYDCLRVGRDAVDWARGQGLKVHFGSPNIQDTGKKVRY</sequence>
<evidence type="ECO:0000313" key="4">
    <source>
        <dbReference type="EMBL" id="EME39264.1"/>
    </source>
</evidence>
<dbReference type="Gene3D" id="1.25.40.10">
    <property type="entry name" value="Tetratricopeptide repeat domain"/>
    <property type="match status" value="1"/>
</dbReference>
<feature type="repeat" description="TPR" evidence="1">
    <location>
        <begin position="3"/>
        <end position="36"/>
    </location>
</feature>
<dbReference type="SUPFAM" id="SSF81383">
    <property type="entry name" value="F-box domain"/>
    <property type="match status" value="1"/>
</dbReference>
<accession>M2Y1T1</accession>
<dbReference type="Gene3D" id="3.80.10.10">
    <property type="entry name" value="Ribonuclease Inhibitor"/>
    <property type="match status" value="2"/>
</dbReference>
<keyword evidence="2" id="KW-0175">Coiled coil</keyword>
<dbReference type="SUPFAM" id="SSF48452">
    <property type="entry name" value="TPR-like"/>
    <property type="match status" value="1"/>
</dbReference>
<dbReference type="EMBL" id="KB446545">
    <property type="protein sequence ID" value="EME39264.1"/>
    <property type="molecule type" value="Genomic_DNA"/>
</dbReference>
<dbReference type="AlphaFoldDB" id="M2Y1T1"/>
<dbReference type="PANTHER" id="PTHR38926:SF5">
    <property type="entry name" value="F-BOX AND LEUCINE-RICH REPEAT PROTEIN 6"/>
    <property type="match status" value="1"/>
</dbReference>
<dbReference type="InterPro" id="IPR011990">
    <property type="entry name" value="TPR-like_helical_dom_sf"/>
</dbReference>
<evidence type="ECO:0000313" key="5">
    <source>
        <dbReference type="Proteomes" id="UP000016933"/>
    </source>
</evidence>
<dbReference type="SUPFAM" id="SSF52047">
    <property type="entry name" value="RNI-like"/>
    <property type="match status" value="1"/>
</dbReference>
<dbReference type="SMART" id="SM00256">
    <property type="entry name" value="FBOX"/>
    <property type="match status" value="1"/>
</dbReference>
<feature type="coiled-coil region" evidence="2">
    <location>
        <begin position="43"/>
        <end position="70"/>
    </location>
</feature>
<dbReference type="InterPro" id="IPR036047">
    <property type="entry name" value="F-box-like_dom_sf"/>
</dbReference>
<reference evidence="5" key="1">
    <citation type="journal article" date="2012" name="PLoS Genet.">
        <title>The genomes of the fungal plant pathogens Cladosporium fulvum and Dothistroma septosporum reveal adaptation to different hosts and lifestyles but also signatures of common ancestry.</title>
        <authorList>
            <person name="de Wit P.J.G.M."/>
            <person name="van der Burgt A."/>
            <person name="Oekmen B."/>
            <person name="Stergiopoulos I."/>
            <person name="Abd-Elsalam K.A."/>
            <person name="Aerts A.L."/>
            <person name="Bahkali A.H."/>
            <person name="Beenen H.G."/>
            <person name="Chettri P."/>
            <person name="Cox M.P."/>
            <person name="Datema E."/>
            <person name="de Vries R.P."/>
            <person name="Dhillon B."/>
            <person name="Ganley A.R."/>
            <person name="Griffiths S.A."/>
            <person name="Guo Y."/>
            <person name="Hamelin R.C."/>
            <person name="Henrissat B."/>
            <person name="Kabir M.S."/>
            <person name="Jashni M.K."/>
            <person name="Kema G."/>
            <person name="Klaubauf S."/>
            <person name="Lapidus A."/>
            <person name="Levasseur A."/>
            <person name="Lindquist E."/>
            <person name="Mehrabi R."/>
            <person name="Ohm R.A."/>
            <person name="Owen T.J."/>
            <person name="Salamov A."/>
            <person name="Schwelm A."/>
            <person name="Schijlen E."/>
            <person name="Sun H."/>
            <person name="van den Burg H.A."/>
            <person name="van Ham R.C.H.J."/>
            <person name="Zhang S."/>
            <person name="Goodwin S.B."/>
            <person name="Grigoriev I.V."/>
            <person name="Collemare J."/>
            <person name="Bradshaw R.E."/>
        </authorList>
    </citation>
    <scope>NUCLEOTIDE SEQUENCE [LARGE SCALE GENOMIC DNA]</scope>
    <source>
        <strain evidence="5">NZE10 / CBS 128990</strain>
    </source>
</reference>
<protein>
    <recommendedName>
        <fullName evidence="3">F-box domain-containing protein</fullName>
    </recommendedName>
</protein>
<gene>
    <name evidence="4" type="ORF">DOTSEDRAFT_75102</name>
</gene>
<dbReference type="eggNOG" id="ENOG502S69X">
    <property type="taxonomic scope" value="Eukaryota"/>
</dbReference>
<dbReference type="PROSITE" id="PS50181">
    <property type="entry name" value="FBOX"/>
    <property type="match status" value="1"/>
</dbReference>
<organism evidence="4 5">
    <name type="scientific">Dothistroma septosporum (strain NZE10 / CBS 128990)</name>
    <name type="common">Red band needle blight fungus</name>
    <name type="synonym">Mycosphaerella pini</name>
    <dbReference type="NCBI Taxonomy" id="675120"/>
    <lineage>
        <taxon>Eukaryota</taxon>
        <taxon>Fungi</taxon>
        <taxon>Dikarya</taxon>
        <taxon>Ascomycota</taxon>
        <taxon>Pezizomycotina</taxon>
        <taxon>Dothideomycetes</taxon>
        <taxon>Dothideomycetidae</taxon>
        <taxon>Mycosphaerellales</taxon>
        <taxon>Mycosphaerellaceae</taxon>
        <taxon>Dothistroma</taxon>
    </lineage>
</organism>
<dbReference type="InterPro" id="IPR001810">
    <property type="entry name" value="F-box_dom"/>
</dbReference>
<dbReference type="HOGENOM" id="CLU_024395_0_1_1"/>
<dbReference type="PROSITE" id="PS50005">
    <property type="entry name" value="TPR"/>
    <property type="match status" value="1"/>
</dbReference>
<reference evidence="4 5" key="2">
    <citation type="journal article" date="2012" name="PLoS Pathog.">
        <title>Diverse lifestyles and strategies of plant pathogenesis encoded in the genomes of eighteen Dothideomycetes fungi.</title>
        <authorList>
            <person name="Ohm R.A."/>
            <person name="Feau N."/>
            <person name="Henrissat B."/>
            <person name="Schoch C.L."/>
            <person name="Horwitz B.A."/>
            <person name="Barry K.W."/>
            <person name="Condon B.J."/>
            <person name="Copeland A.C."/>
            <person name="Dhillon B."/>
            <person name="Glaser F."/>
            <person name="Hesse C.N."/>
            <person name="Kosti I."/>
            <person name="LaButti K."/>
            <person name="Lindquist E.A."/>
            <person name="Lucas S."/>
            <person name="Salamov A.A."/>
            <person name="Bradshaw R.E."/>
            <person name="Ciuffetti L."/>
            <person name="Hamelin R.C."/>
            <person name="Kema G.H.J."/>
            <person name="Lawrence C."/>
            <person name="Scott J.A."/>
            <person name="Spatafora J.W."/>
            <person name="Turgeon B.G."/>
            <person name="de Wit P.J.G.M."/>
            <person name="Zhong S."/>
            <person name="Goodwin S.B."/>
            <person name="Grigoriev I.V."/>
        </authorList>
    </citation>
    <scope>NUCLEOTIDE SEQUENCE [LARGE SCALE GENOMIC DNA]</scope>
    <source>
        <strain evidence="5">NZE10 / CBS 128990</strain>
    </source>
</reference>
<evidence type="ECO:0000259" key="3">
    <source>
        <dbReference type="PROSITE" id="PS50181"/>
    </source>
</evidence>
<dbReference type="Pfam" id="PF00646">
    <property type="entry name" value="F-box"/>
    <property type="match status" value="1"/>
</dbReference>
<dbReference type="Proteomes" id="UP000016933">
    <property type="component" value="Unassembled WGS sequence"/>
</dbReference>
<name>M2Y1T1_DOTSN</name>